<comment type="caution">
    <text evidence="2">The sequence shown here is derived from an EMBL/GenBank/DDBJ whole genome shotgun (WGS) entry which is preliminary data.</text>
</comment>
<dbReference type="Gene3D" id="3.30.420.40">
    <property type="match status" value="2"/>
</dbReference>
<dbReference type="SUPFAM" id="SSF53067">
    <property type="entry name" value="Actin-like ATPase domain"/>
    <property type="match status" value="2"/>
</dbReference>
<dbReference type="InterPro" id="IPR000905">
    <property type="entry name" value="Gcp-like_dom"/>
</dbReference>
<dbReference type="InterPro" id="IPR022496">
    <property type="entry name" value="T6A_TsaB"/>
</dbReference>
<organism evidence="2 3">
    <name type="scientific">Paludibacterium paludis</name>
    <dbReference type="NCBI Taxonomy" id="1225769"/>
    <lineage>
        <taxon>Bacteria</taxon>
        <taxon>Pseudomonadati</taxon>
        <taxon>Pseudomonadota</taxon>
        <taxon>Betaproteobacteria</taxon>
        <taxon>Neisseriales</taxon>
        <taxon>Chromobacteriaceae</taxon>
        <taxon>Paludibacterium</taxon>
    </lineage>
</organism>
<reference evidence="2" key="1">
    <citation type="journal article" date="2014" name="Int. J. Syst. Evol. Microbiol.">
        <title>Complete genome sequence of Corynebacterium casei LMG S-19264T (=DSM 44701T), isolated from a smear-ripened cheese.</title>
        <authorList>
            <consortium name="US DOE Joint Genome Institute (JGI-PGF)"/>
            <person name="Walter F."/>
            <person name="Albersmeier A."/>
            <person name="Kalinowski J."/>
            <person name="Ruckert C."/>
        </authorList>
    </citation>
    <scope>NUCLEOTIDE SEQUENCE</scope>
    <source>
        <strain evidence="2">KCTC 32182</strain>
    </source>
</reference>
<dbReference type="Pfam" id="PF00814">
    <property type="entry name" value="TsaD"/>
    <property type="match status" value="1"/>
</dbReference>
<dbReference type="InterPro" id="IPR043129">
    <property type="entry name" value="ATPase_NBD"/>
</dbReference>
<gene>
    <name evidence="2" type="ORF">GCM10011289_27170</name>
</gene>
<reference evidence="2" key="2">
    <citation type="submission" date="2020-09" db="EMBL/GenBank/DDBJ databases">
        <authorList>
            <person name="Sun Q."/>
            <person name="Kim S."/>
        </authorList>
    </citation>
    <scope>NUCLEOTIDE SEQUENCE</scope>
    <source>
        <strain evidence="2">KCTC 32182</strain>
    </source>
</reference>
<evidence type="ECO:0000259" key="1">
    <source>
        <dbReference type="Pfam" id="PF00814"/>
    </source>
</evidence>
<sequence>MNLIALDTSTDYLSLAISHQGRIAHCHEPVGQKHSDLALPRLGELLGELDIALRDLDAVVFGQGPGSFTGVRIACGIAQGLAFSAGLDVIGVPTLDSVAIQAPAGDWLICLDARMGEVYHATYRVAENGIERLSPIGVGPLGTVSLPQGTWQGAGDGLADSGKAAALGLTAIRPELRPDARALLRLAQSGSYPRTAPEQAELLYVRNKVALTSREQQALRA</sequence>
<dbReference type="EMBL" id="BMYX01000016">
    <property type="protein sequence ID" value="GGY21967.1"/>
    <property type="molecule type" value="Genomic_DNA"/>
</dbReference>
<dbReference type="GO" id="GO:0002949">
    <property type="term" value="P:tRNA threonylcarbamoyladenosine modification"/>
    <property type="evidence" value="ECO:0007669"/>
    <property type="project" value="InterPro"/>
</dbReference>
<evidence type="ECO:0000313" key="3">
    <source>
        <dbReference type="Proteomes" id="UP000645257"/>
    </source>
</evidence>
<feature type="domain" description="Gcp-like" evidence="1">
    <location>
        <begin position="31"/>
        <end position="130"/>
    </location>
</feature>
<evidence type="ECO:0000313" key="2">
    <source>
        <dbReference type="EMBL" id="GGY21967.1"/>
    </source>
</evidence>
<name>A0A918P4F7_9NEIS</name>
<dbReference type="AlphaFoldDB" id="A0A918P4F7"/>
<dbReference type="Proteomes" id="UP000645257">
    <property type="component" value="Unassembled WGS sequence"/>
</dbReference>
<dbReference type="RefSeq" id="WP_189535222.1">
    <property type="nucleotide sequence ID" value="NZ_BMYX01000016.1"/>
</dbReference>
<keyword evidence="3" id="KW-1185">Reference proteome</keyword>
<dbReference type="NCBIfam" id="TIGR03725">
    <property type="entry name" value="T6A_YeaZ"/>
    <property type="match status" value="1"/>
</dbReference>
<protein>
    <submittedName>
        <fullName evidence="2">tRNA (Adenosine(37)-N6)-threonylcarbamoyltransferase complex dimerization subunit type 1 TsaB</fullName>
    </submittedName>
</protein>
<dbReference type="CDD" id="cd24032">
    <property type="entry name" value="ASKHA_NBD_TsaB"/>
    <property type="match status" value="1"/>
</dbReference>
<proteinExistence type="predicted"/>
<accession>A0A918P4F7</accession>